<evidence type="ECO:0000313" key="3">
    <source>
        <dbReference type="Proteomes" id="UP001500359"/>
    </source>
</evidence>
<feature type="chain" id="PRO_5046691248" description="DUF4252 domain-containing protein" evidence="1">
    <location>
        <begin position="22"/>
        <end position="185"/>
    </location>
</feature>
<dbReference type="Proteomes" id="UP001500359">
    <property type="component" value="Unassembled WGS sequence"/>
</dbReference>
<evidence type="ECO:0008006" key="4">
    <source>
        <dbReference type="Google" id="ProtNLM"/>
    </source>
</evidence>
<keyword evidence="3" id="KW-1185">Reference proteome</keyword>
<protein>
    <recommendedName>
        <fullName evidence="4">DUF4252 domain-containing protein</fullName>
    </recommendedName>
</protein>
<gene>
    <name evidence="2" type="ORF">GCM10009114_19470</name>
</gene>
<evidence type="ECO:0000313" key="2">
    <source>
        <dbReference type="EMBL" id="GAA0856656.1"/>
    </source>
</evidence>
<sequence length="185" mass="20011">MTTPFHKVLVLLLLTSLPAVAEDSPEQACNKAAKLYADDDFAGALEEAKWCVTLLEQEQQTRTNSVFPDSLQGFKGSDIQHQSALGFSSTVREYRKDEQHISVTLSGGNGLNSAFAAIAQFGGGGAKMRIQKRSASVIVNGERTQVLVTLKTGGLLMFEGDNVDKESVVEFAKAFPVEKLDDSLQ</sequence>
<proteinExistence type="predicted"/>
<reference evidence="3" key="1">
    <citation type="journal article" date="2019" name="Int. J. Syst. Evol. Microbiol.">
        <title>The Global Catalogue of Microorganisms (GCM) 10K type strain sequencing project: providing services to taxonomists for standard genome sequencing and annotation.</title>
        <authorList>
            <consortium name="The Broad Institute Genomics Platform"/>
            <consortium name="The Broad Institute Genome Sequencing Center for Infectious Disease"/>
            <person name="Wu L."/>
            <person name="Ma J."/>
        </authorList>
    </citation>
    <scope>NUCLEOTIDE SEQUENCE [LARGE SCALE GENOMIC DNA]</scope>
    <source>
        <strain evidence="3">JCM 15896</strain>
    </source>
</reference>
<keyword evidence="1" id="KW-0732">Signal</keyword>
<comment type="caution">
    <text evidence="2">The sequence shown here is derived from an EMBL/GenBank/DDBJ whole genome shotgun (WGS) entry which is preliminary data.</text>
</comment>
<name>A0ABP3WTX6_9ALTE</name>
<feature type="signal peptide" evidence="1">
    <location>
        <begin position="1"/>
        <end position="21"/>
    </location>
</feature>
<dbReference type="EMBL" id="BAAAFD010000004">
    <property type="protein sequence ID" value="GAA0856656.1"/>
    <property type="molecule type" value="Genomic_DNA"/>
</dbReference>
<evidence type="ECO:0000256" key="1">
    <source>
        <dbReference type="SAM" id="SignalP"/>
    </source>
</evidence>
<dbReference type="RefSeq" id="WP_343859269.1">
    <property type="nucleotide sequence ID" value="NZ_BAAAFD010000004.1"/>
</dbReference>
<organism evidence="2 3">
    <name type="scientific">Aliiglaciecola litoralis</name>
    <dbReference type="NCBI Taxonomy" id="582857"/>
    <lineage>
        <taxon>Bacteria</taxon>
        <taxon>Pseudomonadati</taxon>
        <taxon>Pseudomonadota</taxon>
        <taxon>Gammaproteobacteria</taxon>
        <taxon>Alteromonadales</taxon>
        <taxon>Alteromonadaceae</taxon>
        <taxon>Aliiglaciecola</taxon>
    </lineage>
</organism>
<accession>A0ABP3WTX6</accession>